<dbReference type="EMBL" id="CDNC01000007">
    <property type="protein sequence ID" value="CEM61189.1"/>
    <property type="molecule type" value="Genomic_DNA"/>
</dbReference>
<feature type="domain" description="HicB-like antitoxin of toxin-antitoxin system" evidence="1">
    <location>
        <begin position="9"/>
        <end position="103"/>
    </location>
</feature>
<dbReference type="SUPFAM" id="SSF143100">
    <property type="entry name" value="TTHA1013/TTHA0281-like"/>
    <property type="match status" value="1"/>
</dbReference>
<sequence>MYIYPAIFYKEGSGYSVVFHDIELATCGDTLEEAIIMAEEALTGRVYLMLKDGHTLPLPSSIEKIKKPKAAEFISLIKTDKKYLTQEKSVRKNLTLPAWLAEAAENANLNFSQELQNALKAKLGINI</sequence>
<accession>A0A0B7GRE3</accession>
<reference evidence="4" key="2">
    <citation type="submission" date="2015-01" db="EMBL/GenBank/DDBJ databases">
        <authorList>
            <person name="Manzoor Shahid"/>
            <person name="Zubair Saima"/>
        </authorList>
    </citation>
    <scope>NUCLEOTIDE SEQUENCE [LARGE SCALE GENOMIC DNA]</scope>
    <source>
        <strain evidence="4">V1</strain>
    </source>
</reference>
<dbReference type="InterPro" id="IPR035069">
    <property type="entry name" value="TTHA1013/TTHA0281-like"/>
</dbReference>
<dbReference type="Proteomes" id="UP000042527">
    <property type="component" value="Unassembled WGS sequence"/>
</dbReference>
<gene>
    <name evidence="3" type="ORF">FUT82_13215</name>
    <name evidence="2" type="ORF">TPHV1_150071</name>
</gene>
<dbReference type="InterPro" id="IPR031807">
    <property type="entry name" value="HicB-like"/>
</dbReference>
<dbReference type="GeneID" id="57754062"/>
<evidence type="ECO:0000313" key="5">
    <source>
        <dbReference type="Proteomes" id="UP000323594"/>
    </source>
</evidence>
<evidence type="ECO:0000313" key="4">
    <source>
        <dbReference type="Proteomes" id="UP000042527"/>
    </source>
</evidence>
<reference evidence="2" key="1">
    <citation type="submission" date="2015-01" db="EMBL/GenBank/DDBJ databases">
        <authorList>
            <person name="Xiang T."/>
            <person name="Song Y."/>
            <person name="Huang L."/>
            <person name="Wang B."/>
            <person name="Wu P."/>
        </authorList>
    </citation>
    <scope>NUCLEOTIDE SEQUENCE [LARGE SCALE GENOMIC DNA]</scope>
    <source>
        <strain evidence="2">V1</strain>
    </source>
</reference>
<protein>
    <submittedName>
        <fullName evidence="3">HicB family protein</fullName>
    </submittedName>
    <submittedName>
        <fullName evidence="2">Toxin-antitoxin system, antitoxin component, HicB family</fullName>
    </submittedName>
</protein>
<dbReference type="Pfam" id="PF15919">
    <property type="entry name" value="HicB_lk_antitox"/>
    <property type="match status" value="1"/>
</dbReference>
<organism evidence="2 4">
    <name type="scientific">Treponema phagedenis</name>
    <dbReference type="NCBI Taxonomy" id="162"/>
    <lineage>
        <taxon>Bacteria</taxon>
        <taxon>Pseudomonadati</taxon>
        <taxon>Spirochaetota</taxon>
        <taxon>Spirochaetia</taxon>
        <taxon>Spirochaetales</taxon>
        <taxon>Treponemataceae</taxon>
        <taxon>Treponema</taxon>
    </lineage>
</organism>
<evidence type="ECO:0000259" key="1">
    <source>
        <dbReference type="Pfam" id="PF15919"/>
    </source>
</evidence>
<dbReference type="OrthoDB" id="5419659at2"/>
<dbReference type="RefSeq" id="WP_002699419.1">
    <property type="nucleotide sequence ID" value="NZ_CDNC01000007.1"/>
</dbReference>
<dbReference type="Proteomes" id="UP000323594">
    <property type="component" value="Chromosome"/>
</dbReference>
<dbReference type="Gene3D" id="3.30.160.250">
    <property type="match status" value="1"/>
</dbReference>
<dbReference type="AlphaFoldDB" id="A0A0B7GRE3"/>
<dbReference type="EMBL" id="CP042817">
    <property type="protein sequence ID" value="QEJ98859.1"/>
    <property type="molecule type" value="Genomic_DNA"/>
</dbReference>
<reference evidence="3 5" key="3">
    <citation type="submission" date="2019-08" db="EMBL/GenBank/DDBJ databases">
        <authorList>
            <person name="Kuhnert P."/>
        </authorList>
    </citation>
    <scope>NUCLEOTIDE SEQUENCE [LARGE SCALE GENOMIC DNA]</scope>
    <source>
        <strain evidence="3 5">B36.5</strain>
    </source>
</reference>
<keyword evidence="4" id="KW-1185">Reference proteome</keyword>
<evidence type="ECO:0000313" key="2">
    <source>
        <dbReference type="EMBL" id="CEM61189.1"/>
    </source>
</evidence>
<evidence type="ECO:0000313" key="3">
    <source>
        <dbReference type="EMBL" id="QEJ98859.1"/>
    </source>
</evidence>
<proteinExistence type="predicted"/>
<name>A0A0B7GRE3_TREPH</name>